<dbReference type="InterPro" id="IPR005174">
    <property type="entry name" value="KIB1-4_b-propeller"/>
</dbReference>
<name>A0A8T0MJN8_PANVG</name>
<feature type="domain" description="KIB1-4 beta-propeller" evidence="1">
    <location>
        <begin position="184"/>
        <end position="368"/>
    </location>
</feature>
<keyword evidence="3" id="KW-1185">Reference proteome</keyword>
<evidence type="ECO:0000313" key="2">
    <source>
        <dbReference type="EMBL" id="KAG2535489.1"/>
    </source>
</evidence>
<dbReference type="PANTHER" id="PTHR33127:SF34">
    <property type="entry name" value="DUF295 DOMAIN-CONTAINING PROTEIN"/>
    <property type="match status" value="1"/>
</dbReference>
<evidence type="ECO:0000259" key="1">
    <source>
        <dbReference type="Pfam" id="PF03478"/>
    </source>
</evidence>
<sequence>MVMEMLTSMSDKICTMSILYNVYCMNICFSENQFVLSHQLNRDRAMEKLMKKVHASICCGPTIKESQVFVSMFKQLSIDGSTYHMPKTRCCATPQRWLLTLDMISFRADLWNPANLEKVELPSLEKNLPQNCKCLLSSEPASPGCVVLVVDADEPQIWFCYVGGKKWTWHEYNITVEKTRFPFIMSSKKQREEECAHHSSHREASSEFIFKGNCNGERTRISNDGHVTVILGHSERFQIRSIAAVEGKFYFEMSSSELGVLEFIPNPTFSTLKFERLPVPHYRWEFAFPHLVESRGRLFLVVQIQDSLSNIALYKMDFSKLAWSWVDGLYDQVFFLGRLHFTASYSAWELGVKQGNVYYLFEDEVYGEDGEVELLNVFFPGDKYMPSSNYCHGSIDDLPASLLGIHNVLIKACGFSIGTG</sequence>
<dbReference type="EMBL" id="CM029054">
    <property type="protein sequence ID" value="KAG2535489.1"/>
    <property type="molecule type" value="Genomic_DNA"/>
</dbReference>
<dbReference type="AlphaFoldDB" id="A0A8T0MJN8"/>
<organism evidence="2 3">
    <name type="scientific">Panicum virgatum</name>
    <name type="common">Blackwell switchgrass</name>
    <dbReference type="NCBI Taxonomy" id="38727"/>
    <lineage>
        <taxon>Eukaryota</taxon>
        <taxon>Viridiplantae</taxon>
        <taxon>Streptophyta</taxon>
        <taxon>Embryophyta</taxon>
        <taxon>Tracheophyta</taxon>
        <taxon>Spermatophyta</taxon>
        <taxon>Magnoliopsida</taxon>
        <taxon>Liliopsida</taxon>
        <taxon>Poales</taxon>
        <taxon>Poaceae</taxon>
        <taxon>PACMAD clade</taxon>
        <taxon>Panicoideae</taxon>
        <taxon>Panicodae</taxon>
        <taxon>Paniceae</taxon>
        <taxon>Panicinae</taxon>
        <taxon>Panicum</taxon>
        <taxon>Panicum sect. Hiantes</taxon>
    </lineage>
</organism>
<protein>
    <recommendedName>
        <fullName evidence="1">KIB1-4 beta-propeller domain-containing protein</fullName>
    </recommendedName>
</protein>
<comment type="caution">
    <text evidence="2">The sequence shown here is derived from an EMBL/GenBank/DDBJ whole genome shotgun (WGS) entry which is preliminary data.</text>
</comment>
<gene>
    <name evidence="2" type="ORF">PVAP13_9NG118800</name>
</gene>
<dbReference type="Pfam" id="PF03478">
    <property type="entry name" value="Beta-prop_KIB1-4"/>
    <property type="match status" value="2"/>
</dbReference>
<evidence type="ECO:0000313" key="3">
    <source>
        <dbReference type="Proteomes" id="UP000823388"/>
    </source>
</evidence>
<reference evidence="2" key="1">
    <citation type="submission" date="2020-05" db="EMBL/GenBank/DDBJ databases">
        <title>WGS assembly of Panicum virgatum.</title>
        <authorList>
            <person name="Lovell J.T."/>
            <person name="Jenkins J."/>
            <person name="Shu S."/>
            <person name="Juenger T.E."/>
            <person name="Schmutz J."/>
        </authorList>
    </citation>
    <scope>NUCLEOTIDE SEQUENCE</scope>
    <source>
        <strain evidence="2">AP13</strain>
    </source>
</reference>
<dbReference type="PANTHER" id="PTHR33127">
    <property type="entry name" value="TRANSMEMBRANE PROTEIN"/>
    <property type="match status" value="1"/>
</dbReference>
<dbReference type="EMBL" id="CM029054">
    <property type="protein sequence ID" value="KAG2535488.1"/>
    <property type="molecule type" value="Genomic_DNA"/>
</dbReference>
<dbReference type="Proteomes" id="UP000823388">
    <property type="component" value="Chromosome 9N"/>
</dbReference>
<feature type="domain" description="KIB1-4 beta-propeller" evidence="1">
    <location>
        <begin position="84"/>
        <end position="173"/>
    </location>
</feature>
<accession>A0A8T0MJN8</accession>
<proteinExistence type="predicted"/>